<dbReference type="AlphaFoldDB" id="A0A0F7ZH62"/>
<dbReference type="EMBL" id="KQ030553">
    <property type="protein sequence ID" value="KJZ72086.1"/>
    <property type="molecule type" value="Genomic_DNA"/>
</dbReference>
<evidence type="ECO:0000313" key="1">
    <source>
        <dbReference type="EMBL" id="KJZ72086.1"/>
    </source>
</evidence>
<name>A0A0F7ZH62_9HYPO</name>
<evidence type="ECO:0000313" key="2">
    <source>
        <dbReference type="Proteomes" id="UP000054481"/>
    </source>
</evidence>
<keyword evidence="2" id="KW-1185">Reference proteome</keyword>
<accession>A0A0F7ZH62</accession>
<organism evidence="1 2">
    <name type="scientific">Hirsutella minnesotensis 3608</name>
    <dbReference type="NCBI Taxonomy" id="1043627"/>
    <lineage>
        <taxon>Eukaryota</taxon>
        <taxon>Fungi</taxon>
        <taxon>Dikarya</taxon>
        <taxon>Ascomycota</taxon>
        <taxon>Pezizomycotina</taxon>
        <taxon>Sordariomycetes</taxon>
        <taxon>Hypocreomycetidae</taxon>
        <taxon>Hypocreales</taxon>
        <taxon>Ophiocordycipitaceae</taxon>
        <taxon>Hirsutella</taxon>
    </lineage>
</organism>
<sequence length="251" mass="27849">MSDVPSSSAEIADVFKPADLEKVSQEVHEATGAHIDYFHIAHMAIEVGLWVLGMLPTPAAPAAHVKVTSVVQSTLRSCSVAPAVGSHSRSSWRRLQHMFEEIHAKPFPHGQSRSQPPVRTSRDMLEQVEIFERAKVPNVGEMDEKSYRSPQEVLQELNTQDNNSTNGGTEMKPHVAMSEVLNILEGQTGVRESGLDILPWLEQLCAHYEAEDMELSSTIAEKHIPERINGLVQSIPKPPEEKVPSTFDDLY</sequence>
<proteinExistence type="predicted"/>
<reference evidence="1 2" key="1">
    <citation type="journal article" date="2014" name="Genome Biol. Evol.">
        <title>Comparative genomics and transcriptomics analyses reveal divergent lifestyle features of nematode endoparasitic fungus Hirsutella minnesotensis.</title>
        <authorList>
            <person name="Lai Y."/>
            <person name="Liu K."/>
            <person name="Zhang X."/>
            <person name="Zhang X."/>
            <person name="Li K."/>
            <person name="Wang N."/>
            <person name="Shu C."/>
            <person name="Wu Y."/>
            <person name="Wang C."/>
            <person name="Bushley K.E."/>
            <person name="Xiang M."/>
            <person name="Liu X."/>
        </authorList>
    </citation>
    <scope>NUCLEOTIDE SEQUENCE [LARGE SCALE GENOMIC DNA]</scope>
    <source>
        <strain evidence="1 2">3608</strain>
    </source>
</reference>
<gene>
    <name evidence="1" type="ORF">HIM_08541</name>
</gene>
<protein>
    <submittedName>
        <fullName evidence="1">Uncharacterized protein</fullName>
    </submittedName>
</protein>
<dbReference type="Proteomes" id="UP000054481">
    <property type="component" value="Unassembled WGS sequence"/>
</dbReference>